<dbReference type="EMBL" id="BK015297">
    <property type="protein sequence ID" value="DAD99987.1"/>
    <property type="molecule type" value="Genomic_DNA"/>
</dbReference>
<dbReference type="Pfam" id="PF06854">
    <property type="entry name" value="Phage_Gp15"/>
    <property type="match status" value="1"/>
</dbReference>
<evidence type="ECO:0000313" key="1">
    <source>
        <dbReference type="EMBL" id="DAD99987.1"/>
    </source>
</evidence>
<name>A0A8S5P189_9CAUD</name>
<dbReference type="InterPro" id="IPR009660">
    <property type="entry name" value="Phage_A500_Gp15"/>
</dbReference>
<accession>A0A8S5P189</accession>
<sequence>MYDLPKTVDVKERTYAIRSDYRDILNVIAVLNNPELGVSVLGDERAYAAMYIFYPEFDKITDHAAAFDKLCWFVDRGEAHSGMDSKTPVYDFERDESLIAPAIGQVLGCRIREIPYLHWWDFVDAFTQIGDGLFAQVVGVRMRKSKGKMTKDDKTFYAQNKELIDRVRTNKKAPERVRTLTPEEGEEFLKKWREKKVNGSASE</sequence>
<proteinExistence type="predicted"/>
<organism evidence="1">
    <name type="scientific">Siphoviridae sp. ctiMP24</name>
    <dbReference type="NCBI Taxonomy" id="2825621"/>
    <lineage>
        <taxon>Viruses</taxon>
        <taxon>Duplodnaviria</taxon>
        <taxon>Heunggongvirae</taxon>
        <taxon>Uroviricota</taxon>
        <taxon>Caudoviricetes</taxon>
    </lineage>
</organism>
<protein>
    <recommendedName>
        <fullName evidence="2">Bacteriophage Gp15 protein</fullName>
    </recommendedName>
</protein>
<reference evidence="1" key="1">
    <citation type="journal article" date="2021" name="Proc. Natl. Acad. Sci. U.S.A.">
        <title>A Catalog of Tens of Thousands of Viruses from Human Metagenomes Reveals Hidden Associations with Chronic Diseases.</title>
        <authorList>
            <person name="Tisza M.J."/>
            <person name="Buck C.B."/>
        </authorList>
    </citation>
    <scope>NUCLEOTIDE SEQUENCE</scope>
    <source>
        <strain evidence="1">CtiMP24</strain>
    </source>
</reference>
<evidence type="ECO:0008006" key="2">
    <source>
        <dbReference type="Google" id="ProtNLM"/>
    </source>
</evidence>